<dbReference type="SUPFAM" id="SSF63817">
    <property type="entry name" value="Sortase"/>
    <property type="match status" value="1"/>
</dbReference>
<feature type="active site" description="Acyl-thioester intermediate" evidence="2">
    <location>
        <position position="279"/>
    </location>
</feature>
<dbReference type="Gene3D" id="2.40.260.10">
    <property type="entry name" value="Sortase"/>
    <property type="match status" value="1"/>
</dbReference>
<evidence type="ECO:0000256" key="2">
    <source>
        <dbReference type="PIRSR" id="PIRSR605754-1"/>
    </source>
</evidence>
<accession>A0A8J3AQI3</accession>
<evidence type="ECO:0008006" key="7">
    <source>
        <dbReference type="Google" id="ProtNLM"/>
    </source>
</evidence>
<comment type="caution">
    <text evidence="5">The sequence shown here is derived from an EMBL/GenBank/DDBJ whole genome shotgun (WGS) entry which is preliminary data.</text>
</comment>
<dbReference type="InterPro" id="IPR042002">
    <property type="entry name" value="Sortase_C"/>
</dbReference>
<protein>
    <recommendedName>
        <fullName evidence="7">Sortase</fullName>
    </recommendedName>
</protein>
<dbReference type="RefSeq" id="WP_188355274.1">
    <property type="nucleotide sequence ID" value="NZ_BMDH01000002.1"/>
</dbReference>
<sequence>MAEKTGVVTDTAGVVTDTITTAATGSRTSSQAERKLAKLIPPHHAARHPGKWRLTMSVVLSALTMLLGLLILLYPQTTMWLTQYNLSKINNNYNHAVDNAEPEARRQLRLAREYNKWLQEGGESAGAVYEANTNIPVSSANEEESAEKDMDPAHNYWNQLKANNDGLMARLMIKKIDLDLPVYHGTSDETLLKGLGHLRGTALPVGGVGNRAVITGHRGLASAEMFTRLNEIDKGDTFTIAVFGEVLTYQVIEKIVVEPTERKAIQPVPGKDLVTLVTCTPLGINTHRILVTGERIIPTPAKDKEAANKPSEVPRFPWWALEFALGLLLIGLYVWWAGLPPVPRPKKDDPDKKNAKKLKKRGLLGAGALAAAGEGASADAEGSVGGSEADAAGTSTTTAHNSAVLE</sequence>
<dbReference type="InterPro" id="IPR005754">
    <property type="entry name" value="Sortase"/>
</dbReference>
<proteinExistence type="predicted"/>
<feature type="region of interest" description="Disordered" evidence="3">
    <location>
        <begin position="373"/>
        <end position="406"/>
    </location>
</feature>
<evidence type="ECO:0000256" key="1">
    <source>
        <dbReference type="ARBA" id="ARBA00022801"/>
    </source>
</evidence>
<dbReference type="Proteomes" id="UP000619536">
    <property type="component" value="Unassembled WGS sequence"/>
</dbReference>
<keyword evidence="1" id="KW-0378">Hydrolase</keyword>
<keyword evidence="6" id="KW-1185">Reference proteome</keyword>
<gene>
    <name evidence="5" type="ORF">GCM10007377_11360</name>
</gene>
<keyword evidence="4" id="KW-0472">Membrane</keyword>
<dbReference type="NCBIfam" id="NF033745">
    <property type="entry name" value="class_C_sortase"/>
    <property type="match status" value="1"/>
</dbReference>
<evidence type="ECO:0000313" key="5">
    <source>
        <dbReference type="EMBL" id="GGI14523.1"/>
    </source>
</evidence>
<keyword evidence="4" id="KW-1133">Transmembrane helix</keyword>
<dbReference type="Pfam" id="PF04203">
    <property type="entry name" value="Sortase"/>
    <property type="match status" value="1"/>
</dbReference>
<feature type="transmembrane region" description="Helical" evidence="4">
    <location>
        <begin position="316"/>
        <end position="337"/>
    </location>
</feature>
<dbReference type="EMBL" id="BMDH01000002">
    <property type="protein sequence ID" value="GGI14523.1"/>
    <property type="molecule type" value="Genomic_DNA"/>
</dbReference>
<reference evidence="5" key="2">
    <citation type="submission" date="2020-09" db="EMBL/GenBank/DDBJ databases">
        <authorList>
            <person name="Sun Q."/>
            <person name="Sedlacek I."/>
        </authorList>
    </citation>
    <scope>NUCLEOTIDE SEQUENCE</scope>
    <source>
        <strain evidence="5">CCM 8606</strain>
    </source>
</reference>
<dbReference type="AlphaFoldDB" id="A0A8J3AQI3"/>
<feature type="transmembrane region" description="Helical" evidence="4">
    <location>
        <begin position="54"/>
        <end position="74"/>
    </location>
</feature>
<organism evidence="5 6">
    <name type="scientific">Galliscardovia ingluviei</name>
    <dbReference type="NCBI Taxonomy" id="1769422"/>
    <lineage>
        <taxon>Bacteria</taxon>
        <taxon>Bacillati</taxon>
        <taxon>Actinomycetota</taxon>
        <taxon>Actinomycetes</taxon>
        <taxon>Bifidobacteriales</taxon>
        <taxon>Bifidobacteriaceae</taxon>
        <taxon>Galliscardovia</taxon>
    </lineage>
</organism>
<evidence type="ECO:0000313" key="6">
    <source>
        <dbReference type="Proteomes" id="UP000619536"/>
    </source>
</evidence>
<feature type="active site" description="Proton donor/acceptor" evidence="2">
    <location>
        <position position="217"/>
    </location>
</feature>
<name>A0A8J3AQI3_9BIFI</name>
<evidence type="ECO:0000256" key="3">
    <source>
        <dbReference type="SAM" id="MobiDB-lite"/>
    </source>
</evidence>
<feature type="compositionally biased region" description="Polar residues" evidence="3">
    <location>
        <begin position="393"/>
        <end position="406"/>
    </location>
</feature>
<evidence type="ECO:0000256" key="4">
    <source>
        <dbReference type="SAM" id="Phobius"/>
    </source>
</evidence>
<keyword evidence="4" id="KW-0812">Transmembrane</keyword>
<feature type="compositionally biased region" description="Low complexity" evidence="3">
    <location>
        <begin position="373"/>
        <end position="389"/>
    </location>
</feature>
<dbReference type="InterPro" id="IPR023365">
    <property type="entry name" value="Sortase_dom-sf"/>
</dbReference>
<reference evidence="5" key="1">
    <citation type="journal article" date="2014" name="Int. J. Syst. Evol. Microbiol.">
        <title>Complete genome sequence of Corynebacterium casei LMG S-19264T (=DSM 44701T), isolated from a smear-ripened cheese.</title>
        <authorList>
            <consortium name="US DOE Joint Genome Institute (JGI-PGF)"/>
            <person name="Walter F."/>
            <person name="Albersmeier A."/>
            <person name="Kalinowski J."/>
            <person name="Ruckert C."/>
        </authorList>
    </citation>
    <scope>NUCLEOTIDE SEQUENCE</scope>
    <source>
        <strain evidence="5">CCM 8606</strain>
    </source>
</reference>
<dbReference type="NCBIfam" id="TIGR01076">
    <property type="entry name" value="sortase_fam"/>
    <property type="match status" value="1"/>
</dbReference>
<dbReference type="CDD" id="cd05827">
    <property type="entry name" value="Sortase_C"/>
    <property type="match status" value="1"/>
</dbReference>
<dbReference type="GO" id="GO:0016787">
    <property type="term" value="F:hydrolase activity"/>
    <property type="evidence" value="ECO:0007669"/>
    <property type="project" value="UniProtKB-KW"/>
</dbReference>